<organism evidence="1 2">
    <name type="scientific">Natronobacterium lacisalsi AJ5</name>
    <dbReference type="NCBI Taxonomy" id="358396"/>
    <lineage>
        <taxon>Archaea</taxon>
        <taxon>Methanobacteriati</taxon>
        <taxon>Methanobacteriota</taxon>
        <taxon>Stenosarchaea group</taxon>
        <taxon>Halobacteria</taxon>
        <taxon>Halobacteriales</taxon>
        <taxon>Natrialbaceae</taxon>
        <taxon>Natronobacterium</taxon>
    </lineage>
</organism>
<dbReference type="eggNOG" id="arCOG00516">
    <property type="taxonomic scope" value="Archaea"/>
</dbReference>
<keyword evidence="2" id="KW-1185">Reference proteome</keyword>
<dbReference type="InParanoid" id="M0LKD0"/>
<evidence type="ECO:0000313" key="1">
    <source>
        <dbReference type="EMBL" id="EMA32470.1"/>
    </source>
</evidence>
<evidence type="ECO:0000313" key="2">
    <source>
        <dbReference type="Proteomes" id="UP000011555"/>
    </source>
</evidence>
<dbReference type="EMBL" id="AOLZ01000039">
    <property type="protein sequence ID" value="EMA32470.1"/>
    <property type="molecule type" value="Genomic_DNA"/>
</dbReference>
<dbReference type="AlphaFoldDB" id="M0LKD0"/>
<protein>
    <submittedName>
        <fullName evidence="1">Pyridoxamine 5'-phosphate oxidase-related FMN-binding protein</fullName>
    </submittedName>
</protein>
<dbReference type="Proteomes" id="UP000011555">
    <property type="component" value="Unassembled WGS sequence"/>
</dbReference>
<proteinExistence type="predicted"/>
<sequence length="69" mass="8067">MRGRTDVVPFDEDRAERLLRRYLGADRSEWGPRFRGLDPDRWQFVRFDPGTVVARDQSFVPALEARSDG</sequence>
<comment type="caution">
    <text evidence="1">The sequence shown here is derived from an EMBL/GenBank/DDBJ whole genome shotgun (WGS) entry which is preliminary data.</text>
</comment>
<dbReference type="RefSeq" id="WP_007141747.1">
    <property type="nucleotide sequence ID" value="NZ_AOLZ01000039.1"/>
</dbReference>
<accession>M0LKD0</accession>
<reference evidence="1 2" key="1">
    <citation type="journal article" date="2014" name="PLoS Genet.">
        <title>Phylogenetically driven sequencing of extremely halophilic archaea reveals strategies for static and dynamic osmo-response.</title>
        <authorList>
            <person name="Becker E.A."/>
            <person name="Seitzer P.M."/>
            <person name="Tritt A."/>
            <person name="Larsen D."/>
            <person name="Krusor M."/>
            <person name="Yao A.I."/>
            <person name="Wu D."/>
            <person name="Madern D."/>
            <person name="Eisen J.A."/>
            <person name="Darling A.E."/>
            <person name="Facciotti M.T."/>
        </authorList>
    </citation>
    <scope>NUCLEOTIDE SEQUENCE [LARGE SCALE GENOMIC DNA]</scope>
    <source>
        <strain evidence="1 2">AJ5</strain>
    </source>
</reference>
<dbReference type="GeneID" id="70761069"/>
<name>M0LKD0_NATLA</name>
<gene>
    <name evidence="1" type="ORF">C445_10152</name>
</gene>